<feature type="region of interest" description="Disordered" evidence="2">
    <location>
        <begin position="177"/>
        <end position="201"/>
    </location>
</feature>
<keyword evidence="1" id="KW-0175">Coiled coil</keyword>
<proteinExistence type="predicted"/>
<evidence type="ECO:0000313" key="4">
    <source>
        <dbReference type="EMBL" id="MBD3918691.1"/>
    </source>
</evidence>
<dbReference type="Pfam" id="PF09581">
    <property type="entry name" value="Spore_III_AF"/>
    <property type="match status" value="1"/>
</dbReference>
<dbReference type="EMBL" id="JACXZA010000002">
    <property type="protein sequence ID" value="MBD3918691.1"/>
    <property type="molecule type" value="Genomic_DNA"/>
</dbReference>
<feature type="coiled-coil region" evidence="1">
    <location>
        <begin position="84"/>
        <end position="116"/>
    </location>
</feature>
<organism evidence="4 5">
    <name type="scientific">Paenibacillus terricola</name>
    <dbReference type="NCBI Taxonomy" id="2763503"/>
    <lineage>
        <taxon>Bacteria</taxon>
        <taxon>Bacillati</taxon>
        <taxon>Bacillota</taxon>
        <taxon>Bacilli</taxon>
        <taxon>Bacillales</taxon>
        <taxon>Paenibacillaceae</taxon>
        <taxon>Paenibacillus</taxon>
    </lineage>
</organism>
<evidence type="ECO:0000313" key="5">
    <source>
        <dbReference type="Proteomes" id="UP000609346"/>
    </source>
</evidence>
<evidence type="ECO:0000256" key="2">
    <source>
        <dbReference type="SAM" id="MobiDB-lite"/>
    </source>
</evidence>
<accession>A0ABR8MTR4</accession>
<reference evidence="4 5" key="1">
    <citation type="submission" date="2020-09" db="EMBL/GenBank/DDBJ databases">
        <title>Paenibacillus sp. strain PR3 16S rRNA gene Genome sequencing and assembly.</title>
        <authorList>
            <person name="Kim J."/>
        </authorList>
    </citation>
    <scope>NUCLEOTIDE SEQUENCE [LARGE SCALE GENOMIC DNA]</scope>
    <source>
        <strain evidence="4 5">PR3</strain>
    </source>
</reference>
<protein>
    <submittedName>
        <fullName evidence="4">Stage III sporulation protein AF</fullName>
    </submittedName>
</protein>
<dbReference type="RefSeq" id="WP_191203001.1">
    <property type="nucleotide sequence ID" value="NZ_JACXZA010000002.1"/>
</dbReference>
<comment type="caution">
    <text evidence="4">The sequence shown here is derived from an EMBL/GenBank/DDBJ whole genome shotgun (WGS) entry which is preliminary data.</text>
</comment>
<feature type="transmembrane region" description="Helical" evidence="3">
    <location>
        <begin position="6"/>
        <end position="26"/>
    </location>
</feature>
<sequence length="227" mass="24581">MLDWLSGWLRNIITVILLAAIVDLLLPNKAMQRYARLVVGLIVLLTILSPLIRLFAGDFNDRVEDSMNAWERAGASSTAQMPTLQQISKEAQRLSNERQRQAASLAERELASAMEQEIDSRLGSEGSVAVVKLSEDGKKIASVLVTIAAAAAEKEQSGEPNSSSIQPVDIAVSVSVDEVTSAASSDESTEVKDEEPEAVTAEQKSVIEQALRQGWGIAPKQIQIRTK</sequence>
<keyword evidence="3" id="KW-0472">Membrane</keyword>
<name>A0ABR8MTR4_9BACL</name>
<keyword evidence="5" id="KW-1185">Reference proteome</keyword>
<evidence type="ECO:0000256" key="1">
    <source>
        <dbReference type="SAM" id="Coils"/>
    </source>
</evidence>
<gene>
    <name evidence="4" type="primary">spoIIIAF</name>
    <name evidence="4" type="ORF">H8B09_08015</name>
</gene>
<dbReference type="InterPro" id="IPR014245">
    <property type="entry name" value="Spore_III_AF"/>
</dbReference>
<dbReference type="NCBIfam" id="TIGR02896">
    <property type="entry name" value="spore_III_AF"/>
    <property type="match status" value="1"/>
</dbReference>
<keyword evidence="3" id="KW-1133">Transmembrane helix</keyword>
<keyword evidence="3" id="KW-0812">Transmembrane</keyword>
<feature type="transmembrane region" description="Helical" evidence="3">
    <location>
        <begin position="38"/>
        <end position="56"/>
    </location>
</feature>
<evidence type="ECO:0000256" key="3">
    <source>
        <dbReference type="SAM" id="Phobius"/>
    </source>
</evidence>
<dbReference type="Proteomes" id="UP000609346">
    <property type="component" value="Unassembled WGS sequence"/>
</dbReference>